<dbReference type="PANTHER" id="PTHR38011">
    <property type="entry name" value="DIHYDROFOLATE REDUCTASE FAMILY PROTEIN (AFU_ORTHOLOGUE AFUA_8G06820)"/>
    <property type="match status" value="1"/>
</dbReference>
<protein>
    <submittedName>
        <fullName evidence="2">Dihydrofolate reductase</fullName>
    </submittedName>
</protein>
<dbReference type="Proteomes" id="UP000295645">
    <property type="component" value="Unassembled WGS sequence"/>
</dbReference>
<dbReference type="InterPro" id="IPR024072">
    <property type="entry name" value="DHFR-like_dom_sf"/>
</dbReference>
<keyword evidence="3" id="KW-1185">Reference proteome</keyword>
<dbReference type="EMBL" id="SMCS01000013">
    <property type="protein sequence ID" value="TCV91177.1"/>
    <property type="molecule type" value="Genomic_DNA"/>
</dbReference>
<dbReference type="AlphaFoldDB" id="A0A4R3YG39"/>
<evidence type="ECO:0000313" key="2">
    <source>
        <dbReference type="EMBL" id="TCV91177.1"/>
    </source>
</evidence>
<dbReference type="RefSeq" id="WP_132147637.1">
    <property type="nucleotide sequence ID" value="NZ_SMCS01000013.1"/>
</dbReference>
<dbReference type="InterPro" id="IPR050765">
    <property type="entry name" value="Riboflavin_Biosynth_HTPR"/>
</dbReference>
<name>A0A4R3YG39_9GAMM</name>
<sequence length="221" mass="23811">MATSTATKRKLVLKMSVSLDGFVCGPNGEIDWIFRTSGGADSTEWVLNTLSEASVHIMGSRSYYDMAAFWPFSDMPIAPPMNDIPKVIFSRKGIKDGPQVERTTQALAEAKARNAERHGVTPTAAVLQSWAEPTVASGDLVEEVLRLKEQPGNFILAHGGARFAQSLVASGLIDEYRLGIHPVVLGQGQPLFSELRSPVDLRLISTTPFASGVVAAVYQPA</sequence>
<proteinExistence type="predicted"/>
<accession>A0A4R3YG39</accession>
<dbReference type="Pfam" id="PF01872">
    <property type="entry name" value="RibD_C"/>
    <property type="match status" value="1"/>
</dbReference>
<evidence type="ECO:0000259" key="1">
    <source>
        <dbReference type="Pfam" id="PF01872"/>
    </source>
</evidence>
<dbReference type="Gene3D" id="3.40.430.10">
    <property type="entry name" value="Dihydrofolate Reductase, subunit A"/>
    <property type="match status" value="1"/>
</dbReference>
<comment type="caution">
    <text evidence="2">The sequence shown here is derived from an EMBL/GenBank/DDBJ whole genome shotgun (WGS) entry which is preliminary data.</text>
</comment>
<dbReference type="GO" id="GO:0008703">
    <property type="term" value="F:5-amino-6-(5-phosphoribosylamino)uracil reductase activity"/>
    <property type="evidence" value="ECO:0007669"/>
    <property type="project" value="InterPro"/>
</dbReference>
<dbReference type="InterPro" id="IPR002734">
    <property type="entry name" value="RibDG_C"/>
</dbReference>
<dbReference type="GO" id="GO:0009231">
    <property type="term" value="P:riboflavin biosynthetic process"/>
    <property type="evidence" value="ECO:0007669"/>
    <property type="project" value="InterPro"/>
</dbReference>
<dbReference type="PANTHER" id="PTHR38011:SF11">
    <property type="entry name" value="2,5-DIAMINO-6-RIBOSYLAMINO-4(3H)-PYRIMIDINONE 5'-PHOSPHATE REDUCTASE"/>
    <property type="match status" value="1"/>
</dbReference>
<dbReference type="SUPFAM" id="SSF53597">
    <property type="entry name" value="Dihydrofolate reductase-like"/>
    <property type="match status" value="1"/>
</dbReference>
<evidence type="ECO:0000313" key="3">
    <source>
        <dbReference type="Proteomes" id="UP000295645"/>
    </source>
</evidence>
<dbReference type="OrthoDB" id="9782335at2"/>
<feature type="domain" description="Bacterial bifunctional deaminase-reductase C-terminal" evidence="1">
    <location>
        <begin position="9"/>
        <end position="214"/>
    </location>
</feature>
<gene>
    <name evidence="2" type="ORF">EC912_11329</name>
</gene>
<reference evidence="2 3" key="1">
    <citation type="submission" date="2019-03" db="EMBL/GenBank/DDBJ databases">
        <title>Above-ground endophytic microbial communities from plants in different locations in the United States.</title>
        <authorList>
            <person name="Frank C."/>
        </authorList>
    </citation>
    <scope>NUCLEOTIDE SEQUENCE [LARGE SCALE GENOMIC DNA]</scope>
    <source>
        <strain evidence="2 3">LP_13_YM</strain>
    </source>
</reference>
<organism evidence="2 3">
    <name type="scientific">Luteibacter rhizovicinus</name>
    <dbReference type="NCBI Taxonomy" id="242606"/>
    <lineage>
        <taxon>Bacteria</taxon>
        <taxon>Pseudomonadati</taxon>
        <taxon>Pseudomonadota</taxon>
        <taxon>Gammaproteobacteria</taxon>
        <taxon>Lysobacterales</taxon>
        <taxon>Rhodanobacteraceae</taxon>
        <taxon>Luteibacter</taxon>
    </lineage>
</organism>